<name>A0A5J4JWG1_9CHLR</name>
<proteinExistence type="predicted"/>
<feature type="region of interest" description="Disordered" evidence="1">
    <location>
        <begin position="361"/>
        <end position="431"/>
    </location>
</feature>
<gene>
    <name evidence="3" type="ORF">KTAU_04420</name>
</gene>
<evidence type="ECO:0000313" key="4">
    <source>
        <dbReference type="Proteomes" id="UP000334820"/>
    </source>
</evidence>
<sequence>MAVFCPHCGKALPRENARFCNNCGRFLPATKQVTPSTSVSGEPPSAGHLVTQEPAGKAPAPNDVHLPPPWLDQLDREVASRRWRAPRRDSFERLPDLPGETESPFQSAAAASSTADSPDQGSATSWSAQPAAPRPASPSGEQESSAAEDMGEQSETAAVAEAWRRAWLADAPTSTVPAARSEETLTEEAGQLLPSSSEGELRSGRSLSPRELHVRIWEENETLIMPQPGEASEAEIRQFPGQTPIEESWSQAQVESASLPLSYEDMPTQGHLLGIELPRSERVRPGEQPDQRHEAVGDLPTMPLKASPGPGLVIERASTPRPSRWQEHEQGKERGMSFAGQASSLPRSGDIEELDTMRLAAQPPVGPGVTAGPWRSQPVTPLPASALASSSGSPPSLPGISEAPLFGAPATRTGAGTSSSRPPEVASWGADKVEQASRLANPSLRQWEAEETAALPQVEKPSLSPAARSTTTESRTSRRRKRPLAVVALILALLLIGGGLTAWVVVYQPFSVPLITQPLQAFSDQRLGVALSYPQGWSYQLDYQQGKVTFSDSSQTGQMILLVAPAGDQDPAHYLQKEASQVGLTGAKAADPLTFGGVSWQQLRGTVTIAGASYTEVLLVTSRSGHLYTFMQLAYQKIYTDEEKQVFAPVRASFRFLS</sequence>
<accession>A0A5J4JWG1</accession>
<evidence type="ECO:0000313" key="3">
    <source>
        <dbReference type="EMBL" id="GER81804.1"/>
    </source>
</evidence>
<keyword evidence="2" id="KW-0812">Transmembrane</keyword>
<evidence type="ECO:0000256" key="1">
    <source>
        <dbReference type="SAM" id="MobiDB-lite"/>
    </source>
</evidence>
<feature type="region of interest" description="Disordered" evidence="1">
    <location>
        <begin position="452"/>
        <end position="478"/>
    </location>
</feature>
<keyword evidence="4" id="KW-1185">Reference proteome</keyword>
<feature type="compositionally biased region" description="Low complexity" evidence="1">
    <location>
        <begin position="103"/>
        <end position="131"/>
    </location>
</feature>
<feature type="region of interest" description="Disordered" evidence="1">
    <location>
        <begin position="174"/>
        <end position="207"/>
    </location>
</feature>
<keyword evidence="2" id="KW-0472">Membrane</keyword>
<feature type="compositionally biased region" description="Basic and acidic residues" evidence="1">
    <location>
        <begin position="282"/>
        <end position="296"/>
    </location>
</feature>
<evidence type="ECO:0000256" key="2">
    <source>
        <dbReference type="SAM" id="Phobius"/>
    </source>
</evidence>
<comment type="caution">
    <text evidence="3">The sequence shown here is derived from an EMBL/GenBank/DDBJ whole genome shotgun (WGS) entry which is preliminary data.</text>
</comment>
<organism evidence="3 4">
    <name type="scientific">Thermogemmatispora aurantia</name>
    <dbReference type="NCBI Taxonomy" id="2045279"/>
    <lineage>
        <taxon>Bacteria</taxon>
        <taxon>Bacillati</taxon>
        <taxon>Chloroflexota</taxon>
        <taxon>Ktedonobacteria</taxon>
        <taxon>Thermogemmatisporales</taxon>
        <taxon>Thermogemmatisporaceae</taxon>
        <taxon>Thermogemmatispora</taxon>
    </lineage>
</organism>
<feature type="region of interest" description="Disordered" evidence="1">
    <location>
        <begin position="282"/>
        <end position="347"/>
    </location>
</feature>
<keyword evidence="2" id="KW-1133">Transmembrane helix</keyword>
<reference evidence="3 4" key="1">
    <citation type="journal article" date="2019" name="Int. J. Syst. Evol. Microbiol.">
        <title>Thermogemmatispora aurantia sp. nov. and Thermogemmatispora argillosa sp. nov., within the class Ktedonobacteria, and emended description of the genus Thermogemmatispora.</title>
        <authorList>
            <person name="Zheng Y."/>
            <person name="Wang C.M."/>
            <person name="Sakai Y."/>
            <person name="Abe K."/>
            <person name="Yokota A."/>
            <person name="Yabe S."/>
        </authorList>
    </citation>
    <scope>NUCLEOTIDE SEQUENCE [LARGE SCALE GENOMIC DNA]</scope>
    <source>
        <strain evidence="3 4">A1-2</strain>
    </source>
</reference>
<protein>
    <submittedName>
        <fullName evidence="3">Uncharacterized protein</fullName>
    </submittedName>
</protein>
<dbReference type="EMBL" id="BKZV01000001">
    <property type="protein sequence ID" value="GER81804.1"/>
    <property type="molecule type" value="Genomic_DNA"/>
</dbReference>
<dbReference type="Proteomes" id="UP000334820">
    <property type="component" value="Unassembled WGS sequence"/>
</dbReference>
<feature type="compositionally biased region" description="Basic and acidic residues" evidence="1">
    <location>
        <begin position="324"/>
        <end position="335"/>
    </location>
</feature>
<feature type="region of interest" description="Disordered" evidence="1">
    <location>
        <begin position="33"/>
        <end position="70"/>
    </location>
</feature>
<feature type="region of interest" description="Disordered" evidence="1">
    <location>
        <begin position="89"/>
        <end position="158"/>
    </location>
</feature>
<dbReference type="AlphaFoldDB" id="A0A5J4JWG1"/>
<feature type="compositionally biased region" description="Low complexity" evidence="1">
    <location>
        <begin position="382"/>
        <end position="394"/>
    </location>
</feature>
<feature type="transmembrane region" description="Helical" evidence="2">
    <location>
        <begin position="484"/>
        <end position="506"/>
    </location>
</feature>